<dbReference type="AlphaFoldDB" id="A0A9J5WLY8"/>
<evidence type="ECO:0000313" key="2">
    <source>
        <dbReference type="Proteomes" id="UP000824120"/>
    </source>
</evidence>
<gene>
    <name evidence="1" type="ORF">H5410_056523</name>
</gene>
<proteinExistence type="predicted"/>
<evidence type="ECO:0000313" key="1">
    <source>
        <dbReference type="EMBL" id="KAG5576389.1"/>
    </source>
</evidence>
<sequence>MHNSTQKLEKLRVYLLRGSFDFENGLVCPTEAIGSISKGVYPLRGSFDHENRQVSLFGPTSSITKRFYPLRGSFDFENGPVYLSGPIAFLSEGVYLHRDLFDLENWSFFPSRPTNFIEKVLTDVPKIYWQKWHHKSGSPKDPWTKAHENPKNKGLTRSEICLTLKMGRFSHRDYTNP</sequence>
<dbReference type="EMBL" id="JACXVP010000011">
    <property type="protein sequence ID" value="KAG5576389.1"/>
    <property type="molecule type" value="Genomic_DNA"/>
</dbReference>
<protein>
    <submittedName>
        <fullName evidence="1">Uncharacterized protein</fullName>
    </submittedName>
</protein>
<accession>A0A9J5WLY8</accession>
<dbReference type="Proteomes" id="UP000824120">
    <property type="component" value="Chromosome 11"/>
</dbReference>
<keyword evidence="2" id="KW-1185">Reference proteome</keyword>
<comment type="caution">
    <text evidence="1">The sequence shown here is derived from an EMBL/GenBank/DDBJ whole genome shotgun (WGS) entry which is preliminary data.</text>
</comment>
<name>A0A9J5WLY8_SOLCO</name>
<organism evidence="1 2">
    <name type="scientific">Solanum commersonii</name>
    <name type="common">Commerson's wild potato</name>
    <name type="synonym">Commerson's nightshade</name>
    <dbReference type="NCBI Taxonomy" id="4109"/>
    <lineage>
        <taxon>Eukaryota</taxon>
        <taxon>Viridiplantae</taxon>
        <taxon>Streptophyta</taxon>
        <taxon>Embryophyta</taxon>
        <taxon>Tracheophyta</taxon>
        <taxon>Spermatophyta</taxon>
        <taxon>Magnoliopsida</taxon>
        <taxon>eudicotyledons</taxon>
        <taxon>Gunneridae</taxon>
        <taxon>Pentapetalae</taxon>
        <taxon>asterids</taxon>
        <taxon>lamiids</taxon>
        <taxon>Solanales</taxon>
        <taxon>Solanaceae</taxon>
        <taxon>Solanoideae</taxon>
        <taxon>Solaneae</taxon>
        <taxon>Solanum</taxon>
    </lineage>
</organism>
<reference evidence="1 2" key="1">
    <citation type="submission" date="2020-09" db="EMBL/GenBank/DDBJ databases">
        <title>De no assembly of potato wild relative species, Solanum commersonii.</title>
        <authorList>
            <person name="Cho K."/>
        </authorList>
    </citation>
    <scope>NUCLEOTIDE SEQUENCE [LARGE SCALE GENOMIC DNA]</scope>
    <source>
        <strain evidence="1">LZ3.2</strain>
        <tissue evidence="1">Leaf</tissue>
    </source>
</reference>